<accession>A0A1H0HUT5</accession>
<dbReference type="Proteomes" id="UP000198793">
    <property type="component" value="Unassembled WGS sequence"/>
</dbReference>
<proteinExistence type="predicted"/>
<evidence type="ECO:0000256" key="1">
    <source>
        <dbReference type="SAM" id="MobiDB-lite"/>
    </source>
</evidence>
<dbReference type="AlphaFoldDB" id="A0A1H0HUT5"/>
<keyword evidence="3" id="KW-1185">Reference proteome</keyword>
<gene>
    <name evidence="2" type="ORF">SAMN05192530_104298</name>
</gene>
<feature type="region of interest" description="Disordered" evidence="1">
    <location>
        <begin position="35"/>
        <end position="57"/>
    </location>
</feature>
<organism evidence="2 3">
    <name type="scientific">Aureimonas jatrophae</name>
    <dbReference type="NCBI Taxonomy" id="1166073"/>
    <lineage>
        <taxon>Bacteria</taxon>
        <taxon>Pseudomonadati</taxon>
        <taxon>Pseudomonadota</taxon>
        <taxon>Alphaproteobacteria</taxon>
        <taxon>Hyphomicrobiales</taxon>
        <taxon>Aurantimonadaceae</taxon>
        <taxon>Aureimonas</taxon>
    </lineage>
</organism>
<dbReference type="RefSeq" id="WP_090673202.1">
    <property type="nucleotide sequence ID" value="NZ_FNIT01000004.1"/>
</dbReference>
<sequence length="70" mass="7327">MSLCVSAPTAAPAVGLASRLRRLFVAPGTDVFAVDPDRTESAPTHPRSETATIAAPRRRSALGETNVLLL</sequence>
<name>A0A1H0HUT5_9HYPH</name>
<dbReference type="STRING" id="1166073.SAMN05192530_104298"/>
<protein>
    <submittedName>
        <fullName evidence="2">Uncharacterized protein</fullName>
    </submittedName>
</protein>
<evidence type="ECO:0000313" key="3">
    <source>
        <dbReference type="Proteomes" id="UP000198793"/>
    </source>
</evidence>
<dbReference type="EMBL" id="FNIT01000004">
    <property type="protein sequence ID" value="SDO22982.1"/>
    <property type="molecule type" value="Genomic_DNA"/>
</dbReference>
<reference evidence="2 3" key="1">
    <citation type="submission" date="2016-10" db="EMBL/GenBank/DDBJ databases">
        <authorList>
            <person name="de Groot N.N."/>
        </authorList>
    </citation>
    <scope>NUCLEOTIDE SEQUENCE [LARGE SCALE GENOMIC DNA]</scope>
    <source>
        <strain evidence="3">L7-484,KACC 16230,DSM 25025</strain>
    </source>
</reference>
<evidence type="ECO:0000313" key="2">
    <source>
        <dbReference type="EMBL" id="SDO22982.1"/>
    </source>
</evidence>